<evidence type="ECO:0000313" key="1">
    <source>
        <dbReference type="EMBL" id="RJT37590.1"/>
    </source>
</evidence>
<comment type="caution">
    <text evidence="1">The sequence shown here is derived from an EMBL/GenBank/DDBJ whole genome shotgun (WGS) entry which is preliminary data.</text>
</comment>
<dbReference type="OrthoDB" id="8101010at2"/>
<evidence type="ECO:0000313" key="2">
    <source>
        <dbReference type="Proteomes" id="UP000272706"/>
    </source>
</evidence>
<organism evidence="1 2">
    <name type="scientific">Mesorhizobium waimense</name>
    <dbReference type="NCBI Taxonomy" id="1300307"/>
    <lineage>
        <taxon>Bacteria</taxon>
        <taxon>Pseudomonadati</taxon>
        <taxon>Pseudomonadota</taxon>
        <taxon>Alphaproteobacteria</taxon>
        <taxon>Hyphomicrobiales</taxon>
        <taxon>Phyllobacteriaceae</taxon>
        <taxon>Mesorhizobium</taxon>
    </lineage>
</organism>
<proteinExistence type="predicted"/>
<gene>
    <name evidence="1" type="ORF">D3227_18380</name>
</gene>
<name>A0A3A5KXU9_9HYPH</name>
<dbReference type="Proteomes" id="UP000272706">
    <property type="component" value="Unassembled WGS sequence"/>
</dbReference>
<reference evidence="1 2" key="1">
    <citation type="submission" date="2018-09" db="EMBL/GenBank/DDBJ databases">
        <title>Mesorhizobium carmichaelinearum sp. nov. isolated from Carmichaelinea spp. root nodules in New Zealand.</title>
        <authorList>
            <person name="De Meyer S.E."/>
        </authorList>
    </citation>
    <scope>NUCLEOTIDE SEQUENCE [LARGE SCALE GENOMIC DNA]</scope>
    <source>
        <strain evidence="1 2">ICMP19557</strain>
    </source>
</reference>
<protein>
    <submittedName>
        <fullName evidence="1">Uncharacterized protein</fullName>
    </submittedName>
</protein>
<sequence length="59" mass="6987">MTKLSELGPPNLGRRGREPAAELDHFYVCRNCGQLVDRRDLRQVIWHQNPEHERLEFDS</sequence>
<dbReference type="AlphaFoldDB" id="A0A3A5KXU9"/>
<keyword evidence="2" id="KW-1185">Reference proteome</keyword>
<dbReference type="EMBL" id="QZWZ01000013">
    <property type="protein sequence ID" value="RJT37590.1"/>
    <property type="molecule type" value="Genomic_DNA"/>
</dbReference>
<accession>A0A3A5KXU9</accession>